<feature type="non-terminal residue" evidence="2">
    <location>
        <position position="1"/>
    </location>
</feature>
<sequence>SNSDNSMKSSWYEVAKGVTVVAGLFSIIIFGLLVLNYLQIKLLDPMRTERLENLKVKLLEQPKNEQLINTIRELDLQLRKDKIRHLQFSQRGGLLLLGAVAVFLIGIKSAKAFKEKLPHPPPTITDQQARQIRQAIIARWVTVASLAILVIAVLFFITTPGIDFTKAGPSYPSDEEITKNWAGFRGPQGSGISAYTNISTKWDGKSGESIIWKTSVPLLGHNSPVVWNVRLVSIVCLNPVLPHS</sequence>
<feature type="transmembrane region" description="Helical" evidence="1">
    <location>
        <begin position="88"/>
        <end position="107"/>
    </location>
</feature>
<name>X1S983_9ZZZZ</name>
<feature type="transmembrane region" description="Helical" evidence="1">
    <location>
        <begin position="137"/>
        <end position="157"/>
    </location>
</feature>
<dbReference type="EMBL" id="BARW01018918">
    <property type="protein sequence ID" value="GAI89503.1"/>
    <property type="molecule type" value="Genomic_DNA"/>
</dbReference>
<keyword evidence="1" id="KW-0812">Transmembrane</keyword>
<organism evidence="2">
    <name type="scientific">marine sediment metagenome</name>
    <dbReference type="NCBI Taxonomy" id="412755"/>
    <lineage>
        <taxon>unclassified sequences</taxon>
        <taxon>metagenomes</taxon>
        <taxon>ecological metagenomes</taxon>
    </lineage>
</organism>
<proteinExistence type="predicted"/>
<reference evidence="2" key="1">
    <citation type="journal article" date="2014" name="Front. Microbiol.">
        <title>High frequency of phylogenetically diverse reductive dehalogenase-homologous genes in deep subseafloor sedimentary metagenomes.</title>
        <authorList>
            <person name="Kawai M."/>
            <person name="Futagami T."/>
            <person name="Toyoda A."/>
            <person name="Takaki Y."/>
            <person name="Nishi S."/>
            <person name="Hori S."/>
            <person name="Arai W."/>
            <person name="Tsubouchi T."/>
            <person name="Morono Y."/>
            <person name="Uchiyama I."/>
            <person name="Ito T."/>
            <person name="Fujiyama A."/>
            <person name="Inagaki F."/>
            <person name="Takami H."/>
        </authorList>
    </citation>
    <scope>NUCLEOTIDE SEQUENCE</scope>
    <source>
        <strain evidence="2">Expedition CK06-06</strain>
    </source>
</reference>
<keyword evidence="1" id="KW-0472">Membrane</keyword>
<feature type="transmembrane region" description="Helical" evidence="1">
    <location>
        <begin position="20"/>
        <end position="38"/>
    </location>
</feature>
<accession>X1S983</accession>
<evidence type="ECO:0000313" key="2">
    <source>
        <dbReference type="EMBL" id="GAI89503.1"/>
    </source>
</evidence>
<protein>
    <submittedName>
        <fullName evidence="2">Uncharacterized protein</fullName>
    </submittedName>
</protein>
<keyword evidence="1" id="KW-1133">Transmembrane helix</keyword>
<gene>
    <name evidence="2" type="ORF">S12H4_32285</name>
</gene>
<evidence type="ECO:0000256" key="1">
    <source>
        <dbReference type="SAM" id="Phobius"/>
    </source>
</evidence>
<dbReference type="AlphaFoldDB" id="X1S983"/>
<comment type="caution">
    <text evidence="2">The sequence shown here is derived from an EMBL/GenBank/DDBJ whole genome shotgun (WGS) entry which is preliminary data.</text>
</comment>